<feature type="binding site" evidence="9">
    <location>
        <position position="387"/>
    </location>
    <ligand>
        <name>beta-nicotinamide D-ribonucleotide</name>
        <dbReference type="ChEBI" id="CHEBI:14649"/>
    </ligand>
</feature>
<evidence type="ECO:0000313" key="12">
    <source>
        <dbReference type="EMBL" id="KAG8466739.1"/>
    </source>
</evidence>
<comment type="similarity">
    <text evidence="1">Belongs to the NAPRTase family.</text>
</comment>
<dbReference type="Proteomes" id="UP000751190">
    <property type="component" value="Unassembled WGS sequence"/>
</dbReference>
<name>A0A8J5XN98_DIALT</name>
<dbReference type="OMA" id="TFGFAMK"/>
<dbReference type="OrthoDB" id="193380at2759"/>
<dbReference type="Pfam" id="PF18127">
    <property type="entry name" value="NAMPT_N"/>
    <property type="match status" value="1"/>
</dbReference>
<evidence type="ECO:0000256" key="8">
    <source>
        <dbReference type="ARBA" id="ARBA00047835"/>
    </source>
</evidence>
<dbReference type="EC" id="2.4.2.12" evidence="6"/>
<dbReference type="InterPro" id="IPR041525">
    <property type="entry name" value="N/Namide_PRibTrfase"/>
</dbReference>
<evidence type="ECO:0000256" key="6">
    <source>
        <dbReference type="ARBA" id="ARBA00035024"/>
    </source>
</evidence>
<keyword evidence="13" id="KW-1185">Reference proteome</keyword>
<dbReference type="InterPro" id="IPR013785">
    <property type="entry name" value="Aldolase_TIM"/>
</dbReference>
<accession>A0A8J5XN98</accession>
<evidence type="ECO:0000259" key="10">
    <source>
        <dbReference type="Pfam" id="PF04095"/>
    </source>
</evidence>
<dbReference type="Pfam" id="PF04095">
    <property type="entry name" value="NAPRTase"/>
    <property type="match status" value="1"/>
</dbReference>
<dbReference type="PANTHER" id="PTHR43816:SF1">
    <property type="entry name" value="NICOTINAMIDE PHOSPHORIBOSYLTRANSFERASE"/>
    <property type="match status" value="1"/>
</dbReference>
<dbReference type="CDD" id="cd01569">
    <property type="entry name" value="PBEF_like"/>
    <property type="match status" value="1"/>
</dbReference>
<comment type="caution">
    <text evidence="12">The sequence shown here is derived from an EMBL/GenBank/DDBJ whole genome shotgun (WGS) entry which is preliminary data.</text>
</comment>
<dbReference type="UniPathway" id="UPA00253"/>
<feature type="binding site" evidence="9">
    <location>
        <position position="395"/>
    </location>
    <ligand>
        <name>beta-nicotinamide D-ribonucleotide</name>
        <dbReference type="ChEBI" id="CHEBI:14649"/>
    </ligand>
</feature>
<reference evidence="12" key="1">
    <citation type="submission" date="2021-05" db="EMBL/GenBank/DDBJ databases">
        <title>The genome of the haptophyte Pavlova lutheri (Diacronema luteri, Pavlovales) - a model for lipid biosynthesis in eukaryotic algae.</title>
        <authorList>
            <person name="Hulatt C.J."/>
            <person name="Posewitz M.C."/>
        </authorList>
    </citation>
    <scope>NUCLEOTIDE SEQUENCE</scope>
    <source>
        <strain evidence="12">NIVA-4/92</strain>
    </source>
</reference>
<dbReference type="InterPro" id="IPR041529">
    <property type="entry name" value="DUF5598"/>
</dbReference>
<feature type="binding site" evidence="9">
    <location>
        <position position="202"/>
    </location>
    <ligand>
        <name>diphosphate</name>
        <dbReference type="ChEBI" id="CHEBI:33019"/>
    </ligand>
</feature>
<evidence type="ECO:0000313" key="13">
    <source>
        <dbReference type="Proteomes" id="UP000751190"/>
    </source>
</evidence>
<organism evidence="12 13">
    <name type="scientific">Diacronema lutheri</name>
    <name type="common">Unicellular marine alga</name>
    <name type="synonym">Monochrysis lutheri</name>
    <dbReference type="NCBI Taxonomy" id="2081491"/>
    <lineage>
        <taxon>Eukaryota</taxon>
        <taxon>Haptista</taxon>
        <taxon>Haptophyta</taxon>
        <taxon>Pavlovophyceae</taxon>
        <taxon>Pavlovales</taxon>
        <taxon>Pavlovaceae</taxon>
        <taxon>Diacronema</taxon>
    </lineage>
</organism>
<dbReference type="AlphaFoldDB" id="A0A8J5XN98"/>
<feature type="domain" description="Nicotinamide phosphoribosyltransferase N-terminal" evidence="11">
    <location>
        <begin position="20"/>
        <end position="119"/>
    </location>
</feature>
<dbReference type="PIRSF" id="PIRSF005943">
    <property type="entry name" value="NMPRT"/>
    <property type="match status" value="1"/>
</dbReference>
<feature type="binding site" evidence="9">
    <location>
        <begin position="314"/>
        <end position="316"/>
    </location>
    <ligand>
        <name>beta-nicotinamide D-ribonucleotide</name>
        <dbReference type="ChEBI" id="CHEBI:14649"/>
    </ligand>
</feature>
<dbReference type="InterPro" id="IPR036068">
    <property type="entry name" value="Nicotinate_pribotase-like_C"/>
</dbReference>
<keyword evidence="2" id="KW-0662">Pyridine nucleotide biosynthesis</keyword>
<feature type="binding site" evidence="9">
    <location>
        <begin position="356"/>
        <end position="357"/>
    </location>
    <ligand>
        <name>beta-nicotinamide D-ribonucleotide</name>
        <dbReference type="ChEBI" id="CHEBI:14649"/>
    </ligand>
</feature>
<dbReference type="NCBIfam" id="NF006629">
    <property type="entry name" value="PRK09198.1"/>
    <property type="match status" value="1"/>
</dbReference>
<evidence type="ECO:0000256" key="9">
    <source>
        <dbReference type="PIRSR" id="PIRSR005943-1"/>
    </source>
</evidence>
<protein>
    <recommendedName>
        <fullName evidence="7">Nicotinamide phosphoribosyltransferase</fullName>
        <ecNumber evidence="6">2.4.2.12</ecNumber>
    </recommendedName>
</protein>
<evidence type="ECO:0000256" key="3">
    <source>
        <dbReference type="ARBA" id="ARBA00022676"/>
    </source>
</evidence>
<feature type="binding site" evidence="9">
    <location>
        <position position="314"/>
    </location>
    <ligand>
        <name>diphosphate</name>
        <dbReference type="ChEBI" id="CHEBI:33019"/>
    </ligand>
</feature>
<dbReference type="PANTHER" id="PTHR43816">
    <property type="entry name" value="NICOTINAMIDE PHOSPHORIBOSYLTRANSFERASE"/>
    <property type="match status" value="1"/>
</dbReference>
<keyword evidence="3" id="KW-0328">Glycosyltransferase</keyword>
<evidence type="ECO:0000256" key="2">
    <source>
        <dbReference type="ARBA" id="ARBA00022642"/>
    </source>
</evidence>
<evidence type="ECO:0000259" key="11">
    <source>
        <dbReference type="Pfam" id="PF18127"/>
    </source>
</evidence>
<dbReference type="Gene3D" id="3.20.20.70">
    <property type="entry name" value="Aldolase class I"/>
    <property type="match status" value="1"/>
</dbReference>
<feature type="domain" description="Nicotinate/nicotinamide phosphoribosyltransferase" evidence="10">
    <location>
        <begin position="194"/>
        <end position="432"/>
    </location>
</feature>
<feature type="binding site" evidence="9">
    <location>
        <position position="225"/>
    </location>
    <ligand>
        <name>beta-nicotinamide D-ribonucleotide</name>
        <dbReference type="ChEBI" id="CHEBI:14649"/>
    </ligand>
</feature>
<evidence type="ECO:0000256" key="1">
    <source>
        <dbReference type="ARBA" id="ARBA00010897"/>
    </source>
</evidence>
<dbReference type="GO" id="GO:0009435">
    <property type="term" value="P:NAD+ biosynthetic process"/>
    <property type="evidence" value="ECO:0007669"/>
    <property type="project" value="UniProtKB-UniPathway"/>
</dbReference>
<proteinExistence type="inferred from homology"/>
<dbReference type="InterPro" id="IPR016471">
    <property type="entry name" value="Nicotinamide_PRibTrfase"/>
</dbReference>
<comment type="catalytic activity">
    <reaction evidence="8">
        <text>beta-nicotinamide D-ribonucleotide + diphosphate = 5-phospho-alpha-D-ribose 1-diphosphate + nicotinamide + H(+)</text>
        <dbReference type="Rhea" id="RHEA:16149"/>
        <dbReference type="ChEBI" id="CHEBI:14649"/>
        <dbReference type="ChEBI" id="CHEBI:15378"/>
        <dbReference type="ChEBI" id="CHEBI:17154"/>
        <dbReference type="ChEBI" id="CHEBI:33019"/>
        <dbReference type="ChEBI" id="CHEBI:58017"/>
        <dbReference type="EC" id="2.4.2.12"/>
    </reaction>
    <physiologicalReaction direction="right-to-left" evidence="8">
        <dbReference type="Rhea" id="RHEA:16151"/>
    </physiologicalReaction>
</comment>
<dbReference type="EMBL" id="JAGTXO010000007">
    <property type="protein sequence ID" value="KAG8466739.1"/>
    <property type="molecule type" value="Genomic_DNA"/>
</dbReference>
<evidence type="ECO:0000256" key="7">
    <source>
        <dbReference type="ARBA" id="ARBA00035036"/>
    </source>
</evidence>
<keyword evidence="4" id="KW-0808">Transferase</keyword>
<sequence>MGCTLANSASAGSMGDVFDNIMLLSDSYKTSHWRQYPPGTTTVYSYFESRGGKFAEVTFFGLQYILKRYLTGVVVTAAKIDAAEKIINAHMGQGEMKHFNRAGWEHIVKKHGGRLPIVIKALPEGMTVPVKNVLMTVENTDPECFWLSNYLETLLVQVWYPMTVCTQSREQKKVLADYFQRTGCEVSSPFSLGFQLNDFGTRGVSSMETAALGGAAHLVNFLGSDNMPANVFAAHYYGAKGPAGFSIPAAEHSTITSWQRDGEVDAYRNMLTQYPTGTVAVVSDSYDIFNAVSNLWGGELKEMIVKRDGRLVIRPDSGDPPKIVVQVLELLGKAFGTTTNAKGYKVLPPCVRVIQGDGVSYESLGVILESMAKAKWAAENVAFGSGGALLQKMDRDTQKCAFKCCEAVVNGKAVPVYKDPITDPGKQSKKGHLRLIKERTGKVTTLTDGLGTDADDLLVEVYRDGAMKREWTWEEVVSHAELGKTADKVA</sequence>
<evidence type="ECO:0000256" key="5">
    <source>
        <dbReference type="ARBA" id="ARBA00035007"/>
    </source>
</evidence>
<evidence type="ECO:0000256" key="4">
    <source>
        <dbReference type="ARBA" id="ARBA00022679"/>
    </source>
</evidence>
<dbReference type="GO" id="GO:0047280">
    <property type="term" value="F:nicotinamide phosphoribosyltransferase activity"/>
    <property type="evidence" value="ECO:0007669"/>
    <property type="project" value="UniProtKB-EC"/>
</dbReference>
<feature type="binding site" evidence="9">
    <location>
        <position position="252"/>
    </location>
    <ligand>
        <name>diphosphate</name>
        <dbReference type="ChEBI" id="CHEBI:33019"/>
    </ligand>
</feature>
<gene>
    <name evidence="12" type="ORF">KFE25_008118</name>
</gene>
<dbReference type="SUPFAM" id="SSF51690">
    <property type="entry name" value="Nicotinate/Quinolinate PRTase C-terminal domain-like"/>
    <property type="match status" value="1"/>
</dbReference>
<comment type="pathway">
    <text evidence="5">Cofactor biosynthesis; NAD(+) biosynthesis; nicotinamide D-ribonucleotide from 5-phospho-alpha-D-ribose 1-diphosphate and nicotinamide: step 1/1.</text>
</comment>